<dbReference type="PROSITE" id="PS50994">
    <property type="entry name" value="INTEGRASE"/>
    <property type="match status" value="1"/>
</dbReference>
<evidence type="ECO:0000313" key="4">
    <source>
        <dbReference type="Proteomes" id="UP000094067"/>
    </source>
</evidence>
<sequence>MTSITQDMRYRLSLINYANKFGVSKAAVKYKTNRQYIYRWKRRYDGSLESLRDRSRRPHSHPNQHSPAEIKLISDMRRRNPDAGLVVFWVKLMRRGYSRSIPGLYRFLKKQGIMAVHPPNPKYIPKPYEQMAYPGQRLQVDVKFVPSACLKNSSVIGKKFFQYTAIDEYSRWRFVEAFEEHSTYSSALFLEHLVKAFPVPIECVQTDNGTEFTNRFTSHRDRPTLFQAHLAQHGITHKLIRPYTPRHNGKVERSHRKDNERFYATHLFYSFGDFAKQLQVYNRRDYNRFPMRPLGWKSPQQVLDNYLLSL</sequence>
<dbReference type="EMBL" id="MCGH01000003">
    <property type="protein sequence ID" value="ODM03481.1"/>
    <property type="molecule type" value="Genomic_DNA"/>
</dbReference>
<dbReference type="SUPFAM" id="SSF53098">
    <property type="entry name" value="Ribonuclease H-like"/>
    <property type="match status" value="1"/>
</dbReference>
<dbReference type="InterPro" id="IPR055247">
    <property type="entry name" value="InsJ-like_HTH"/>
</dbReference>
<dbReference type="SUPFAM" id="SSF46689">
    <property type="entry name" value="Homeodomain-like"/>
    <property type="match status" value="1"/>
</dbReference>
<dbReference type="Gene3D" id="3.30.420.10">
    <property type="entry name" value="Ribonuclease H-like superfamily/Ribonuclease H"/>
    <property type="match status" value="1"/>
</dbReference>
<dbReference type="AlphaFoldDB" id="A0A1E3A509"/>
<dbReference type="PATRIC" id="fig|1432052.4.peg.4746"/>
<dbReference type="InterPro" id="IPR001584">
    <property type="entry name" value="Integrase_cat-core"/>
</dbReference>
<feature type="region of interest" description="Disordered" evidence="1">
    <location>
        <begin position="51"/>
        <end position="73"/>
    </location>
</feature>
<dbReference type="InterPro" id="IPR036397">
    <property type="entry name" value="RNaseH_sf"/>
</dbReference>
<dbReference type="Proteomes" id="UP000094067">
    <property type="component" value="Unassembled WGS sequence"/>
</dbReference>
<gene>
    <name evidence="3" type="ORF">BEI61_04277</name>
</gene>
<dbReference type="RefSeq" id="WP_081331336.1">
    <property type="nucleotide sequence ID" value="NZ_BAABXS010000003.1"/>
</dbReference>
<organism evidence="3 4">
    <name type="scientific">Eisenbergiella tayi</name>
    <dbReference type="NCBI Taxonomy" id="1432052"/>
    <lineage>
        <taxon>Bacteria</taxon>
        <taxon>Bacillati</taxon>
        <taxon>Bacillota</taxon>
        <taxon>Clostridia</taxon>
        <taxon>Lachnospirales</taxon>
        <taxon>Lachnospiraceae</taxon>
        <taxon>Eisenbergiella</taxon>
    </lineage>
</organism>
<dbReference type="PANTHER" id="PTHR35004:SF7">
    <property type="entry name" value="INTEGRASE PROTEIN"/>
    <property type="match status" value="1"/>
</dbReference>
<dbReference type="PANTHER" id="PTHR35004">
    <property type="entry name" value="TRANSPOSASE RV3428C-RELATED"/>
    <property type="match status" value="1"/>
</dbReference>
<comment type="caution">
    <text evidence="3">The sequence shown here is derived from an EMBL/GenBank/DDBJ whole genome shotgun (WGS) entry which is preliminary data.</text>
</comment>
<dbReference type="InterPro" id="IPR012337">
    <property type="entry name" value="RNaseH-like_sf"/>
</dbReference>
<evidence type="ECO:0000313" key="3">
    <source>
        <dbReference type="EMBL" id="ODM03481.1"/>
    </source>
</evidence>
<dbReference type="Pfam" id="PF00665">
    <property type="entry name" value="rve"/>
    <property type="match status" value="1"/>
</dbReference>
<dbReference type="GO" id="GO:0003676">
    <property type="term" value="F:nucleic acid binding"/>
    <property type="evidence" value="ECO:0007669"/>
    <property type="project" value="InterPro"/>
</dbReference>
<accession>A0A1E3A509</accession>
<dbReference type="InterPro" id="IPR009057">
    <property type="entry name" value="Homeodomain-like_sf"/>
</dbReference>
<reference evidence="3 4" key="1">
    <citation type="submission" date="2016-07" db="EMBL/GenBank/DDBJ databases">
        <title>Characterization of isolates of Eisenbergiella tayi derived from blood cultures, using whole genome sequencing.</title>
        <authorList>
            <person name="Burdz T."/>
            <person name="Wiebe D."/>
            <person name="Huynh C."/>
            <person name="Bernard K."/>
        </authorList>
    </citation>
    <scope>NUCLEOTIDE SEQUENCE [LARGE SCALE GENOMIC DNA]</scope>
    <source>
        <strain evidence="3 4">NML 110608</strain>
    </source>
</reference>
<evidence type="ECO:0000259" key="2">
    <source>
        <dbReference type="PROSITE" id="PS50994"/>
    </source>
</evidence>
<feature type="domain" description="Integrase catalytic" evidence="2">
    <location>
        <begin position="130"/>
        <end position="307"/>
    </location>
</feature>
<name>A0A1E3A509_9FIRM</name>
<dbReference type="Pfam" id="PF13518">
    <property type="entry name" value="HTH_28"/>
    <property type="match status" value="1"/>
</dbReference>
<evidence type="ECO:0000256" key="1">
    <source>
        <dbReference type="SAM" id="MobiDB-lite"/>
    </source>
</evidence>
<protein>
    <submittedName>
        <fullName evidence="3">Integrase core domain protein</fullName>
    </submittedName>
</protein>
<dbReference type="GO" id="GO:0015074">
    <property type="term" value="P:DNA integration"/>
    <property type="evidence" value="ECO:0007669"/>
    <property type="project" value="InterPro"/>
</dbReference>
<proteinExistence type="predicted"/>